<gene>
    <name evidence="4" type="primary">LOC101848805</name>
</gene>
<dbReference type="InterPro" id="IPR052446">
    <property type="entry name" value="B-cell_PI3K-Signaling_Adptrs"/>
</dbReference>
<dbReference type="PANTHER" id="PTHR16267:SF11">
    <property type="entry name" value="STUMPS, ISOFORM E"/>
    <property type="match status" value="1"/>
</dbReference>
<evidence type="ECO:0000256" key="1">
    <source>
        <dbReference type="SAM" id="MobiDB-lite"/>
    </source>
</evidence>
<feature type="region of interest" description="Disordered" evidence="1">
    <location>
        <begin position="824"/>
        <end position="866"/>
    </location>
</feature>
<feature type="domain" description="DBB" evidence="2">
    <location>
        <begin position="147"/>
        <end position="287"/>
    </location>
</feature>
<sequence>MDKKDVVKAFAATLEDEELENDYAPILRLEELGVFRGSGRTSMVQGTERRVINQMNMGTISRWTLRQQLSAQLNGKLAPVSLSCFVPLEDAKGHIEAVLHDVSPFQWRHLSVGETRESFRCCMMTMLSLLEAEEEVLPLPELKRWHLLPCKPVRGGDTMYILLDNKDCEEDSLTLKLQLEDGRLVIATKIADLLYQFEAPHCAQSTMKVTCLTNGGLEIGKDVMEFCDKMADITKQLDDVLNPLEFLVQSLQLQDGSHQELDARLADMFCSSQEKESGVWPERLHSLDGGFWNSKQELPTLLHFAAKFNLPGLCQVLLKIPWAGLAAGIANRERHTPEQLARKYGHVRLAELLVTGSKADSSSPSQEQEELYVTPDYCRPQDLFAYTVSSSNNSDYLDVDVELISSNQRFPSNIQLQETTQRGRAFFSKSFPPHCKTKSKRPPPTPHRSLPTYINIPPPNPLPSKVNSLLHRRLSHPADDSNTTYINPNNCRSEARPVAPPRKSSLSRHPPPTHKGWVSTSLPTGGVLVAQCTEPFPPQHFAHSPPSNQFVPRPCQSRHPNQPMPRRRFSLSSACQCPNPPSKISNSKSLSRLDVNAIGSDRGEDETVSSLCTSTTGPFSTALPAKSISLQNVSSEIQILPEDGTSPRKHNKPRHRSKSERTPFIDPASDTTAGKSPHRAIFNSFGNRQNLYRCPSLSEDHDVQYASLGWGSPINKTTRQLLDGQTLDENGTVREGKTMADFSRKNEEEDENSIYSQPIDLHFVESEESIYDYISSGDLTQDEDEESIYEDPDALWNTIQASKQQELKLLTCARLNSQEEKVIVDSPAPNRRRASEPSAITTTSTSLNPAAAATRPSAMPNHISPSITCKPPLLSKSFENPSKEIVSGATTNWTKTASSFSPVSSPSTVTSLQSNSATITITNPSKNFPLGFTMSKSTFMRTNRNSRNYVTKF</sequence>
<dbReference type="Pfam" id="PF14545">
    <property type="entry name" value="DBB"/>
    <property type="match status" value="1"/>
</dbReference>
<feature type="compositionally biased region" description="Polar residues" evidence="1">
    <location>
        <begin position="838"/>
        <end position="848"/>
    </location>
</feature>
<feature type="region of interest" description="Disordered" evidence="1">
    <location>
        <begin position="640"/>
        <end position="677"/>
    </location>
</feature>
<dbReference type="GeneID" id="101848805"/>
<dbReference type="Proteomes" id="UP000694888">
    <property type="component" value="Unplaced"/>
</dbReference>
<keyword evidence="3" id="KW-1185">Reference proteome</keyword>
<evidence type="ECO:0000259" key="2">
    <source>
        <dbReference type="PROSITE" id="PS51376"/>
    </source>
</evidence>
<reference evidence="4" key="1">
    <citation type="submission" date="2025-08" db="UniProtKB">
        <authorList>
            <consortium name="RefSeq"/>
        </authorList>
    </citation>
    <scope>IDENTIFICATION</scope>
</reference>
<protein>
    <submittedName>
        <fullName evidence="4">Uncharacterized protein LOC101848805</fullName>
    </submittedName>
</protein>
<evidence type="ECO:0000313" key="4">
    <source>
        <dbReference type="RefSeq" id="XP_035824239.1"/>
    </source>
</evidence>
<feature type="region of interest" description="Disordered" evidence="1">
    <location>
        <begin position="427"/>
        <end position="447"/>
    </location>
</feature>
<name>A0ABM1VP97_APLCA</name>
<dbReference type="PANTHER" id="PTHR16267">
    <property type="entry name" value="BANK1/PIK3AP1 FAMILY MEMBER"/>
    <property type="match status" value="1"/>
</dbReference>
<dbReference type="RefSeq" id="XP_035824239.1">
    <property type="nucleotide sequence ID" value="XM_035968346.1"/>
</dbReference>
<feature type="compositionally biased region" description="Basic residues" evidence="1">
    <location>
        <begin position="647"/>
        <end position="658"/>
    </location>
</feature>
<dbReference type="PROSITE" id="PS51376">
    <property type="entry name" value="DBB"/>
    <property type="match status" value="1"/>
</dbReference>
<dbReference type="InterPro" id="IPR036770">
    <property type="entry name" value="Ankyrin_rpt-contain_sf"/>
</dbReference>
<feature type="compositionally biased region" description="Polar residues" evidence="1">
    <location>
        <begin position="480"/>
        <end position="492"/>
    </location>
</feature>
<organism evidence="3 4">
    <name type="scientific">Aplysia californica</name>
    <name type="common">California sea hare</name>
    <dbReference type="NCBI Taxonomy" id="6500"/>
    <lineage>
        <taxon>Eukaryota</taxon>
        <taxon>Metazoa</taxon>
        <taxon>Spiralia</taxon>
        <taxon>Lophotrochozoa</taxon>
        <taxon>Mollusca</taxon>
        <taxon>Gastropoda</taxon>
        <taxon>Heterobranchia</taxon>
        <taxon>Euthyneura</taxon>
        <taxon>Tectipleura</taxon>
        <taxon>Aplysiida</taxon>
        <taxon>Aplysioidea</taxon>
        <taxon>Aplysiidae</taxon>
        <taxon>Aplysia</taxon>
    </lineage>
</organism>
<accession>A0ABM1VP97</accession>
<dbReference type="Gene3D" id="1.25.40.20">
    <property type="entry name" value="Ankyrin repeat-containing domain"/>
    <property type="match status" value="1"/>
</dbReference>
<feature type="region of interest" description="Disordered" evidence="1">
    <location>
        <begin position="556"/>
        <end position="587"/>
    </location>
</feature>
<dbReference type="InterPro" id="IPR017893">
    <property type="entry name" value="DBB_domain"/>
</dbReference>
<feature type="region of interest" description="Disordered" evidence="1">
    <location>
        <begin position="476"/>
        <end position="520"/>
    </location>
</feature>
<evidence type="ECO:0000313" key="3">
    <source>
        <dbReference type="Proteomes" id="UP000694888"/>
    </source>
</evidence>
<proteinExistence type="predicted"/>